<comment type="subcellular location">
    <subcellularLocation>
        <location evidence="1">Cell membrane</location>
        <topology evidence="1">Multi-pass membrane protein</topology>
    </subcellularLocation>
</comment>
<dbReference type="OrthoDB" id="3865324at2"/>
<keyword evidence="6 7" id="KW-0472">Membrane</keyword>
<protein>
    <submittedName>
        <fullName evidence="8">MFS transporter</fullName>
    </submittedName>
</protein>
<evidence type="ECO:0000256" key="4">
    <source>
        <dbReference type="ARBA" id="ARBA00022692"/>
    </source>
</evidence>
<dbReference type="PANTHER" id="PTHR23517:SF2">
    <property type="entry name" value="MULTIDRUG RESISTANCE PROTEIN MDTH"/>
    <property type="match status" value="1"/>
</dbReference>
<accession>A0A3L7IS67</accession>
<evidence type="ECO:0000256" key="6">
    <source>
        <dbReference type="ARBA" id="ARBA00023136"/>
    </source>
</evidence>
<dbReference type="Pfam" id="PF07690">
    <property type="entry name" value="MFS_1"/>
    <property type="match status" value="1"/>
</dbReference>
<gene>
    <name evidence="8" type="ORF">D9V28_14680</name>
</gene>
<dbReference type="GO" id="GO:0005886">
    <property type="term" value="C:plasma membrane"/>
    <property type="evidence" value="ECO:0007669"/>
    <property type="project" value="UniProtKB-SubCell"/>
</dbReference>
<feature type="transmembrane region" description="Helical" evidence="7">
    <location>
        <begin position="72"/>
        <end position="96"/>
    </location>
</feature>
<feature type="transmembrane region" description="Helical" evidence="7">
    <location>
        <begin position="434"/>
        <end position="455"/>
    </location>
</feature>
<evidence type="ECO:0000256" key="7">
    <source>
        <dbReference type="SAM" id="Phobius"/>
    </source>
</evidence>
<evidence type="ECO:0000313" key="9">
    <source>
        <dbReference type="Proteomes" id="UP000282460"/>
    </source>
</evidence>
<keyword evidence="5 7" id="KW-1133">Transmembrane helix</keyword>
<keyword evidence="3" id="KW-1003">Cell membrane</keyword>
<dbReference type="Proteomes" id="UP000282460">
    <property type="component" value="Unassembled WGS sequence"/>
</dbReference>
<dbReference type="InterPro" id="IPR050171">
    <property type="entry name" value="MFS_Transporters"/>
</dbReference>
<keyword evidence="9" id="KW-1185">Reference proteome</keyword>
<feature type="transmembrane region" description="Helical" evidence="7">
    <location>
        <begin position="275"/>
        <end position="300"/>
    </location>
</feature>
<evidence type="ECO:0000256" key="5">
    <source>
        <dbReference type="ARBA" id="ARBA00022989"/>
    </source>
</evidence>
<feature type="transmembrane region" description="Helical" evidence="7">
    <location>
        <begin position="406"/>
        <end position="428"/>
    </location>
</feature>
<evidence type="ECO:0000256" key="1">
    <source>
        <dbReference type="ARBA" id="ARBA00004651"/>
    </source>
</evidence>
<evidence type="ECO:0000313" key="8">
    <source>
        <dbReference type="EMBL" id="RLQ80997.1"/>
    </source>
</evidence>
<sequence>MRLAELVPQHEAQRYITNGCCQLRGTTENVTFSPPTGLPSSSETGSRPTIANRRFGASRFDAIRQDPVLSRLVLATFVSTLGRGVFLTLTVLYFTLIVGLPAIQVALLLTISSAIGVGTSYLGGHLADQFSARRLVTWLVIVEAVALACYPLATSFGAALAVACVVTATERAANSTRGAIIARAFTGQRRVGARAVLRTVTNIGISLGSAAGGLALLIATPTAYRTVMIIAAVVTGASAFLLSRLPDYVDAPQHVPESGVAAPVRGRSPFRNPKYLALTVLSGIFGMQFGVAEVGLPLWIVNETSAPSAVYSLLLILNTVLVILFQVRLSRGTHDVAHAGKVSVLAGLLMVVACGLYAGSADLAIGMAIVLLLAAMAVHSFAEVLSSASNWGLSFELADQSRAGAYQGLFAMGYSLGSMAAPLVISATVLTHGVLGWVILAAIFLASSVGIHLLAKHHLKTLPAH</sequence>
<evidence type="ECO:0000256" key="2">
    <source>
        <dbReference type="ARBA" id="ARBA00022448"/>
    </source>
</evidence>
<feature type="transmembrane region" description="Helical" evidence="7">
    <location>
        <begin position="306"/>
        <end position="327"/>
    </location>
</feature>
<evidence type="ECO:0000256" key="3">
    <source>
        <dbReference type="ARBA" id="ARBA00022475"/>
    </source>
</evidence>
<feature type="transmembrane region" description="Helical" evidence="7">
    <location>
        <begin position="102"/>
        <end position="123"/>
    </location>
</feature>
<feature type="transmembrane region" description="Helical" evidence="7">
    <location>
        <begin position="224"/>
        <end position="242"/>
    </location>
</feature>
<name>A0A3L7IS67_9MICO</name>
<reference evidence="8 9" key="1">
    <citation type="submission" date="2018-10" db="EMBL/GenBank/DDBJ databases">
        <authorList>
            <person name="Li J."/>
        </authorList>
    </citation>
    <scope>NUCLEOTIDE SEQUENCE [LARGE SCALE GENOMIC DNA]</scope>
    <source>
        <strain evidence="8 9">ZD1-4</strain>
    </source>
</reference>
<organism evidence="8 9">
    <name type="scientific">Mycetocola zhadangensis</name>
    <dbReference type="NCBI Taxonomy" id="1164595"/>
    <lineage>
        <taxon>Bacteria</taxon>
        <taxon>Bacillati</taxon>
        <taxon>Actinomycetota</taxon>
        <taxon>Actinomycetes</taxon>
        <taxon>Micrococcales</taxon>
        <taxon>Microbacteriaceae</taxon>
        <taxon>Mycetocola</taxon>
    </lineage>
</organism>
<dbReference type="InterPro" id="IPR011701">
    <property type="entry name" value="MFS"/>
</dbReference>
<keyword evidence="4 7" id="KW-0812">Transmembrane</keyword>
<dbReference type="PANTHER" id="PTHR23517">
    <property type="entry name" value="RESISTANCE PROTEIN MDTM, PUTATIVE-RELATED-RELATED"/>
    <property type="match status" value="1"/>
</dbReference>
<comment type="caution">
    <text evidence="8">The sequence shown here is derived from an EMBL/GenBank/DDBJ whole genome shotgun (WGS) entry which is preliminary data.</text>
</comment>
<feature type="transmembrane region" description="Helical" evidence="7">
    <location>
        <begin position="339"/>
        <end position="358"/>
    </location>
</feature>
<dbReference type="InterPro" id="IPR036259">
    <property type="entry name" value="MFS_trans_sf"/>
</dbReference>
<dbReference type="EMBL" id="RCWJ01000005">
    <property type="protein sequence ID" value="RLQ80997.1"/>
    <property type="molecule type" value="Genomic_DNA"/>
</dbReference>
<keyword evidence="2" id="KW-0813">Transport</keyword>
<feature type="transmembrane region" description="Helical" evidence="7">
    <location>
        <begin position="364"/>
        <end position="385"/>
    </location>
</feature>
<dbReference type="GO" id="GO:0022857">
    <property type="term" value="F:transmembrane transporter activity"/>
    <property type="evidence" value="ECO:0007669"/>
    <property type="project" value="InterPro"/>
</dbReference>
<dbReference type="AlphaFoldDB" id="A0A3L7IS67"/>
<feature type="transmembrane region" description="Helical" evidence="7">
    <location>
        <begin position="195"/>
        <end position="218"/>
    </location>
</feature>
<dbReference type="SUPFAM" id="SSF103473">
    <property type="entry name" value="MFS general substrate transporter"/>
    <property type="match status" value="1"/>
</dbReference>
<dbReference type="Gene3D" id="1.20.1250.20">
    <property type="entry name" value="MFS general substrate transporter like domains"/>
    <property type="match status" value="1"/>
</dbReference>
<proteinExistence type="predicted"/>